<name>A0A5R8QCI6_9FIRM</name>
<dbReference type="AlphaFoldDB" id="A0A5R8QCI6"/>
<dbReference type="GO" id="GO:0005886">
    <property type="term" value="C:plasma membrane"/>
    <property type="evidence" value="ECO:0007669"/>
    <property type="project" value="UniProtKB-SubCell"/>
</dbReference>
<feature type="transmembrane region" description="Helical" evidence="6">
    <location>
        <begin position="285"/>
        <end position="305"/>
    </location>
</feature>
<proteinExistence type="predicted"/>
<evidence type="ECO:0000256" key="5">
    <source>
        <dbReference type="ARBA" id="ARBA00023136"/>
    </source>
</evidence>
<keyword evidence="5 6" id="KW-0472">Membrane</keyword>
<comment type="caution">
    <text evidence="7">The sequence shown here is derived from an EMBL/GenBank/DDBJ whole genome shotgun (WGS) entry which is preliminary data.</text>
</comment>
<evidence type="ECO:0000256" key="2">
    <source>
        <dbReference type="ARBA" id="ARBA00022475"/>
    </source>
</evidence>
<organism evidence="7 8">
    <name type="scientific">Culicoidibacter larvae</name>
    <dbReference type="NCBI Taxonomy" id="2579976"/>
    <lineage>
        <taxon>Bacteria</taxon>
        <taxon>Bacillati</taxon>
        <taxon>Bacillota</taxon>
        <taxon>Culicoidibacteria</taxon>
        <taxon>Culicoidibacterales</taxon>
        <taxon>Culicoidibacteraceae</taxon>
        <taxon>Culicoidibacter</taxon>
    </lineage>
</organism>
<dbReference type="RefSeq" id="WP_138190787.1">
    <property type="nucleotide sequence ID" value="NZ_VBWP01000004.1"/>
</dbReference>
<dbReference type="InterPro" id="IPR001851">
    <property type="entry name" value="ABC_transp_permease"/>
</dbReference>
<dbReference type="PANTHER" id="PTHR43370">
    <property type="entry name" value="SUGAR ABC TRANSPORTER INTEGRAL MEMBRANE PROTEIN-RELATED"/>
    <property type="match status" value="1"/>
</dbReference>
<protein>
    <submittedName>
        <fullName evidence="7">ABC transporter permease</fullName>
    </submittedName>
</protein>
<feature type="transmembrane region" description="Helical" evidence="6">
    <location>
        <begin position="12"/>
        <end position="34"/>
    </location>
</feature>
<feature type="transmembrane region" description="Helical" evidence="6">
    <location>
        <begin position="208"/>
        <end position="230"/>
    </location>
</feature>
<feature type="transmembrane region" description="Helical" evidence="6">
    <location>
        <begin position="68"/>
        <end position="91"/>
    </location>
</feature>
<dbReference type="Proteomes" id="UP000306912">
    <property type="component" value="Unassembled WGS sequence"/>
</dbReference>
<dbReference type="CDD" id="cd06580">
    <property type="entry name" value="TM_PBP1_transp_TpRbsC_like"/>
    <property type="match status" value="1"/>
</dbReference>
<evidence type="ECO:0000313" key="7">
    <source>
        <dbReference type="EMBL" id="TLG74235.1"/>
    </source>
</evidence>
<feature type="transmembrane region" description="Helical" evidence="6">
    <location>
        <begin position="236"/>
        <end position="252"/>
    </location>
</feature>
<dbReference type="InParanoid" id="A0A5R8QCI6"/>
<keyword evidence="2" id="KW-1003">Cell membrane</keyword>
<feature type="transmembrane region" description="Helical" evidence="6">
    <location>
        <begin position="41"/>
        <end position="62"/>
    </location>
</feature>
<keyword evidence="4 6" id="KW-1133">Transmembrane helix</keyword>
<dbReference type="FunCoup" id="A0A5R8QCI6">
    <property type="interactions" value="124"/>
</dbReference>
<feature type="transmembrane region" description="Helical" evidence="6">
    <location>
        <begin position="103"/>
        <end position="125"/>
    </location>
</feature>
<evidence type="ECO:0000256" key="3">
    <source>
        <dbReference type="ARBA" id="ARBA00022692"/>
    </source>
</evidence>
<evidence type="ECO:0000256" key="6">
    <source>
        <dbReference type="SAM" id="Phobius"/>
    </source>
</evidence>
<dbReference type="EMBL" id="VBWP01000004">
    <property type="protein sequence ID" value="TLG74235.1"/>
    <property type="molecule type" value="Genomic_DNA"/>
</dbReference>
<keyword evidence="3 6" id="KW-0812">Transmembrane</keyword>
<sequence>MQFDFGTFQQLLVILIPTTLAVSAPIIITAIGGLYSERSGVVNIGLEGMMVIGAFTCALTILGLEKSLGIWAVVIALVLSAIAGAILALFHAFASISMRANQIISGTAINIMGLAGALYACRVLFNSKETEAIGVSVTKFGVPFLKDIPFIGPILFDSWYPTMFIVIGVVLFTWYLLYYRPFGYHLRACGEHPGAADSMGINVTKMRYIGVIISGVLAGLGGALVVLTISTKFSELTIAGMGFLALAALVFGKWNPFGVLGAGLFFGLTKTLGIIFPVVFPDLNIPNVVFQIFPYVMTILALVLFSRKSAGPKAAGVVYDKGSR</sequence>
<dbReference type="OrthoDB" id="9792579at2"/>
<comment type="subcellular location">
    <subcellularLocation>
        <location evidence="1">Cell membrane</location>
        <topology evidence="1">Multi-pass membrane protein</topology>
    </subcellularLocation>
</comment>
<feature type="transmembrane region" description="Helical" evidence="6">
    <location>
        <begin position="259"/>
        <end position="279"/>
    </location>
</feature>
<keyword evidence="8" id="KW-1185">Reference proteome</keyword>
<dbReference type="Pfam" id="PF02653">
    <property type="entry name" value="BPD_transp_2"/>
    <property type="match status" value="1"/>
</dbReference>
<feature type="transmembrane region" description="Helical" evidence="6">
    <location>
        <begin position="159"/>
        <end position="178"/>
    </location>
</feature>
<evidence type="ECO:0000256" key="4">
    <source>
        <dbReference type="ARBA" id="ARBA00022989"/>
    </source>
</evidence>
<reference evidence="7 8" key="1">
    <citation type="submission" date="2019-05" db="EMBL/GenBank/DDBJ databases">
        <title>Culicoidintestinum kansasii gen. nov., sp. nov. from the gastrointestinal tract of the biting midge, Culicoides sonorensis.</title>
        <authorList>
            <person name="Neupane S."/>
            <person name="Ghosh A."/>
            <person name="Gunther S."/>
            <person name="Martin K."/>
            <person name="Zurek L."/>
        </authorList>
    </citation>
    <scope>NUCLEOTIDE SEQUENCE [LARGE SCALE GENOMIC DNA]</scope>
    <source>
        <strain evidence="7 8">CS-1</strain>
    </source>
</reference>
<dbReference type="PANTHER" id="PTHR43370:SF1">
    <property type="entry name" value="GUANOSINE ABC TRANSPORTER PERMEASE PROTEIN NUPQ"/>
    <property type="match status" value="1"/>
</dbReference>
<evidence type="ECO:0000313" key="8">
    <source>
        <dbReference type="Proteomes" id="UP000306912"/>
    </source>
</evidence>
<evidence type="ECO:0000256" key="1">
    <source>
        <dbReference type="ARBA" id="ARBA00004651"/>
    </source>
</evidence>
<accession>A0A5R8QCI6</accession>
<gene>
    <name evidence="7" type="ORF">FEZ08_05890</name>
</gene>
<dbReference type="GO" id="GO:0022857">
    <property type="term" value="F:transmembrane transporter activity"/>
    <property type="evidence" value="ECO:0007669"/>
    <property type="project" value="InterPro"/>
</dbReference>